<gene>
    <name evidence="1" type="ORF">HPS55_12320</name>
</gene>
<organism evidence="1 2">
    <name type="scientific">Xylanibacter rodentium</name>
    <dbReference type="NCBI Taxonomy" id="2736289"/>
    <lineage>
        <taxon>Bacteria</taxon>
        <taxon>Pseudomonadati</taxon>
        <taxon>Bacteroidota</taxon>
        <taxon>Bacteroidia</taxon>
        <taxon>Bacteroidales</taxon>
        <taxon>Prevotellaceae</taxon>
        <taxon>Xylanibacter</taxon>
    </lineage>
</organism>
<comment type="caution">
    <text evidence="1">The sequence shown here is derived from an EMBL/GenBank/DDBJ whole genome shotgun (WGS) entry which is preliminary data.</text>
</comment>
<reference evidence="1 2" key="1">
    <citation type="submission" date="2020-05" db="EMBL/GenBank/DDBJ databases">
        <title>Distinct polysaccharide utilization as determinants for interspecies competition between intestinal Prevotella spp.</title>
        <authorList>
            <person name="Galvez E.J.C."/>
            <person name="Iljazovic A."/>
            <person name="Strowig T."/>
        </authorList>
    </citation>
    <scope>NUCLEOTIDE SEQUENCE [LARGE SCALE GENOMIC DNA]</scope>
    <source>
        <strain evidence="1 2">PROD</strain>
    </source>
</reference>
<name>A0ABX2B0R6_9BACT</name>
<keyword evidence="2" id="KW-1185">Reference proteome</keyword>
<accession>A0ABX2B0R6</accession>
<dbReference type="RefSeq" id="WP_172178552.1">
    <property type="nucleotide sequence ID" value="NZ_CASGIA010000029.1"/>
</dbReference>
<proteinExistence type="predicted"/>
<dbReference type="Proteomes" id="UP001193734">
    <property type="component" value="Unassembled WGS sequence"/>
</dbReference>
<evidence type="ECO:0000313" key="1">
    <source>
        <dbReference type="EMBL" id="NPE15093.1"/>
    </source>
</evidence>
<evidence type="ECO:0000313" key="2">
    <source>
        <dbReference type="Proteomes" id="UP001193734"/>
    </source>
</evidence>
<dbReference type="EMBL" id="JABKKE010000026">
    <property type="protein sequence ID" value="NPE15093.1"/>
    <property type="molecule type" value="Genomic_DNA"/>
</dbReference>
<dbReference type="GeneID" id="82158552"/>
<protein>
    <submittedName>
        <fullName evidence="1">Uncharacterized protein</fullName>
    </submittedName>
</protein>
<sequence>MRIVNVRNCAIAVLAGVVLCVCCALRGNDGTVGLSSRSVHLRLGSDTAVVTVRHAGWAIDSIRIYEDVAGSRLLDKTFCFSEKEKKRMRRGRPVERRYGWLNVKTGKNAITLVAVDTRLIVNKRCAVLYLHRRECRDSIRVEHEGHRFMAESAASARMQVFKAKAASGRCLLHTGSRFLSVFSLLMLQEDSGRTCCRPECLPKREGTIATGRLS</sequence>